<dbReference type="CDD" id="cd00364">
    <property type="entry name" value="Ribosomal_uS17"/>
    <property type="match status" value="1"/>
</dbReference>
<proteinExistence type="inferred from homology"/>
<dbReference type="PANTHER" id="PTHR10744:SF1">
    <property type="entry name" value="SMALL RIBOSOMAL SUBUNIT PROTEIN US17M"/>
    <property type="match status" value="1"/>
</dbReference>
<accession>A0ABX1V821</accession>
<evidence type="ECO:0000256" key="2">
    <source>
        <dbReference type="ARBA" id="ARBA00022730"/>
    </source>
</evidence>
<dbReference type="InterPro" id="IPR012340">
    <property type="entry name" value="NA-bd_OB-fold"/>
</dbReference>
<dbReference type="RefSeq" id="WP_171182839.1">
    <property type="nucleotide sequence ID" value="NZ_WTPX01000004.1"/>
</dbReference>
<evidence type="ECO:0000256" key="3">
    <source>
        <dbReference type="ARBA" id="ARBA00022884"/>
    </source>
</evidence>
<dbReference type="Pfam" id="PF00366">
    <property type="entry name" value="Ribosomal_S17"/>
    <property type="match status" value="1"/>
</dbReference>
<sequence length="137" mass="14584">MKTRLRGTVTSDVNSKTLKVEVQRRYRHPKYGKIVRGRTVCHTHDPQERGKLGDVVEIIESKPHSKLKRWELVKVVQASDEVAVKASLETEADVPEATGATADNTPAPDGQPVSAPEGLAEPPTGAAGAAGSPEGLA</sequence>
<dbReference type="PANTHER" id="PTHR10744">
    <property type="entry name" value="40S RIBOSOMAL PROTEIN S11 FAMILY MEMBER"/>
    <property type="match status" value="1"/>
</dbReference>
<keyword evidence="9" id="KW-1185">Reference proteome</keyword>
<comment type="caution">
    <text evidence="8">The sequence shown here is derived from an EMBL/GenBank/DDBJ whole genome shotgun (WGS) entry which is preliminary data.</text>
</comment>
<keyword evidence="2 6" id="KW-0699">rRNA-binding</keyword>
<protein>
    <recommendedName>
        <fullName evidence="6">Small ribosomal subunit protein uS17</fullName>
    </recommendedName>
</protein>
<evidence type="ECO:0000313" key="8">
    <source>
        <dbReference type="EMBL" id="NNJ24176.1"/>
    </source>
</evidence>
<comment type="subunit">
    <text evidence="6">Part of the 30S ribosomal subunit.</text>
</comment>
<evidence type="ECO:0000256" key="7">
    <source>
        <dbReference type="SAM" id="MobiDB-lite"/>
    </source>
</evidence>
<organism evidence="8 9">
    <name type="scientific">Alienimonas chondri</name>
    <dbReference type="NCBI Taxonomy" id="2681879"/>
    <lineage>
        <taxon>Bacteria</taxon>
        <taxon>Pseudomonadati</taxon>
        <taxon>Planctomycetota</taxon>
        <taxon>Planctomycetia</taxon>
        <taxon>Planctomycetales</taxon>
        <taxon>Planctomycetaceae</taxon>
        <taxon>Alienimonas</taxon>
    </lineage>
</organism>
<evidence type="ECO:0000256" key="1">
    <source>
        <dbReference type="ARBA" id="ARBA00010254"/>
    </source>
</evidence>
<keyword evidence="5 6" id="KW-0687">Ribonucleoprotein</keyword>
<dbReference type="InterPro" id="IPR019984">
    <property type="entry name" value="Ribosomal_uS17_bact/chlr"/>
</dbReference>
<gene>
    <name evidence="6" type="primary">rpsQ</name>
    <name evidence="8" type="ORF">LzC2_02260</name>
</gene>
<feature type="region of interest" description="Disordered" evidence="7">
    <location>
        <begin position="87"/>
        <end position="137"/>
    </location>
</feature>
<comment type="similarity">
    <text evidence="1 6">Belongs to the universal ribosomal protein uS17 family.</text>
</comment>
<dbReference type="SUPFAM" id="SSF50249">
    <property type="entry name" value="Nucleic acid-binding proteins"/>
    <property type="match status" value="1"/>
</dbReference>
<dbReference type="EMBL" id="WTPX01000004">
    <property type="protein sequence ID" value="NNJ24176.1"/>
    <property type="molecule type" value="Genomic_DNA"/>
</dbReference>
<evidence type="ECO:0000256" key="5">
    <source>
        <dbReference type="ARBA" id="ARBA00023274"/>
    </source>
</evidence>
<evidence type="ECO:0000256" key="4">
    <source>
        <dbReference type="ARBA" id="ARBA00022980"/>
    </source>
</evidence>
<name>A0ABX1V821_9PLAN</name>
<dbReference type="NCBIfam" id="NF004123">
    <property type="entry name" value="PRK05610.1"/>
    <property type="match status" value="1"/>
</dbReference>
<feature type="compositionally biased region" description="Low complexity" evidence="7">
    <location>
        <begin position="115"/>
        <end position="137"/>
    </location>
</feature>
<dbReference type="InterPro" id="IPR000266">
    <property type="entry name" value="Ribosomal_uS17"/>
</dbReference>
<evidence type="ECO:0000313" key="9">
    <source>
        <dbReference type="Proteomes" id="UP000609651"/>
    </source>
</evidence>
<dbReference type="HAMAP" id="MF_01345_B">
    <property type="entry name" value="Ribosomal_uS17_B"/>
    <property type="match status" value="1"/>
</dbReference>
<reference evidence="8 9" key="1">
    <citation type="journal article" date="2020" name="Syst. Appl. Microbiol.">
        <title>Alienimonas chondri sp. nov., a novel planctomycete isolated from the biofilm of the red alga Chondrus crispus.</title>
        <authorList>
            <person name="Vitorino I."/>
            <person name="Albuquerque L."/>
            <person name="Wiegand S."/>
            <person name="Kallscheuer N."/>
            <person name="da Costa M.S."/>
            <person name="Lobo-da-Cunha A."/>
            <person name="Jogler C."/>
            <person name="Lage O.M."/>
        </authorList>
    </citation>
    <scope>NUCLEOTIDE SEQUENCE [LARGE SCALE GENOMIC DNA]</scope>
    <source>
        <strain evidence="8 9">LzC2</strain>
    </source>
</reference>
<dbReference type="PRINTS" id="PR00973">
    <property type="entry name" value="RIBOSOMALS17"/>
</dbReference>
<keyword evidence="3 6" id="KW-0694">RNA-binding</keyword>
<keyword evidence="4 6" id="KW-0689">Ribosomal protein</keyword>
<comment type="function">
    <text evidence="6">One of the primary rRNA binding proteins, it binds specifically to the 5'-end of 16S ribosomal RNA.</text>
</comment>
<evidence type="ECO:0000256" key="6">
    <source>
        <dbReference type="HAMAP-Rule" id="MF_01345"/>
    </source>
</evidence>
<dbReference type="Proteomes" id="UP000609651">
    <property type="component" value="Unassembled WGS sequence"/>
</dbReference>
<dbReference type="Gene3D" id="2.40.50.140">
    <property type="entry name" value="Nucleic acid-binding proteins"/>
    <property type="match status" value="1"/>
</dbReference>